<dbReference type="STRING" id="675120.N1PXR1"/>
<dbReference type="AlphaFoldDB" id="N1PXR1"/>
<gene>
    <name evidence="1" type="ORF">DOTSEDRAFT_161770</name>
</gene>
<dbReference type="eggNOG" id="ENOG502RWZS">
    <property type="taxonomic scope" value="Eukaryota"/>
</dbReference>
<dbReference type="EMBL" id="KB446535">
    <property type="protein sequence ID" value="EME48316.1"/>
    <property type="molecule type" value="Genomic_DNA"/>
</dbReference>
<dbReference type="OrthoDB" id="3629193at2759"/>
<reference evidence="2" key="1">
    <citation type="journal article" date="2012" name="PLoS Genet.">
        <title>The genomes of the fungal plant pathogens Cladosporium fulvum and Dothistroma septosporum reveal adaptation to different hosts and lifestyles but also signatures of common ancestry.</title>
        <authorList>
            <person name="de Wit P.J.G.M."/>
            <person name="van der Burgt A."/>
            <person name="Oekmen B."/>
            <person name="Stergiopoulos I."/>
            <person name="Abd-Elsalam K.A."/>
            <person name="Aerts A.L."/>
            <person name="Bahkali A.H."/>
            <person name="Beenen H.G."/>
            <person name="Chettri P."/>
            <person name="Cox M.P."/>
            <person name="Datema E."/>
            <person name="de Vries R.P."/>
            <person name="Dhillon B."/>
            <person name="Ganley A.R."/>
            <person name="Griffiths S.A."/>
            <person name="Guo Y."/>
            <person name="Hamelin R.C."/>
            <person name="Henrissat B."/>
            <person name="Kabir M.S."/>
            <person name="Jashni M.K."/>
            <person name="Kema G."/>
            <person name="Klaubauf S."/>
            <person name="Lapidus A."/>
            <person name="Levasseur A."/>
            <person name="Lindquist E."/>
            <person name="Mehrabi R."/>
            <person name="Ohm R.A."/>
            <person name="Owen T.J."/>
            <person name="Salamov A."/>
            <person name="Schwelm A."/>
            <person name="Schijlen E."/>
            <person name="Sun H."/>
            <person name="van den Burg H.A."/>
            <person name="van Ham R.C.H.J."/>
            <person name="Zhang S."/>
            <person name="Goodwin S.B."/>
            <person name="Grigoriev I.V."/>
            <person name="Collemare J."/>
            <person name="Bradshaw R.E."/>
        </authorList>
    </citation>
    <scope>NUCLEOTIDE SEQUENCE [LARGE SCALE GENOMIC DNA]</scope>
    <source>
        <strain evidence="2">NZE10 / CBS 128990</strain>
    </source>
</reference>
<dbReference type="Proteomes" id="UP000016933">
    <property type="component" value="Unassembled WGS sequence"/>
</dbReference>
<keyword evidence="2" id="KW-1185">Reference proteome</keyword>
<evidence type="ECO:0000313" key="2">
    <source>
        <dbReference type="Proteomes" id="UP000016933"/>
    </source>
</evidence>
<accession>N1PXR1</accession>
<sequence length="439" mass="49566">MEDIVLADRPASRVWVMQEATLATKATCMIGTETVPLVKILRACMWLQYKGPFVTLDVLSSRGWQVCTHLWDYADHEYGYYGANANRPGSEIACALGLARRLDCSKPVDKVFGTLGLMKCTRAVKYLPADLMPDYEKPVAIVYRDATIYALQEDGVGEVFRYIKPTSREELEDGIWPSWVPRWDKPWGTDEPHDFMSTFCPDGDVMRRRLTRPEPDKSPDILRVRGIRVDTIEKCSASLPSLHLIFPAILIRWIQDAIRMNAVKNVSLSLQSHDTHTGAGRARDAAYQTSFDSDFQCTLIAGRNRLSQRPSDHDLDGLNQYVSYLTKLRDFPPDVEDLLPDASDHEQRASQYEALFRKACEGRRFIVTAEGRIGIAPGLAEEGDIVVVLWGGGTPFVLRPRADGMFLILGQCYVHGIMDEEAVKEWKEKGGRDEVFRLC</sequence>
<evidence type="ECO:0000313" key="1">
    <source>
        <dbReference type="EMBL" id="EME48316.1"/>
    </source>
</evidence>
<protein>
    <recommendedName>
        <fullName evidence="3">Heterokaryon incompatibility domain-containing protein</fullName>
    </recommendedName>
</protein>
<evidence type="ECO:0008006" key="3">
    <source>
        <dbReference type="Google" id="ProtNLM"/>
    </source>
</evidence>
<dbReference type="HOGENOM" id="CLU_004184_7_3_1"/>
<organism evidence="1 2">
    <name type="scientific">Dothistroma septosporum (strain NZE10 / CBS 128990)</name>
    <name type="common">Red band needle blight fungus</name>
    <name type="synonym">Mycosphaerella pini</name>
    <dbReference type="NCBI Taxonomy" id="675120"/>
    <lineage>
        <taxon>Eukaryota</taxon>
        <taxon>Fungi</taxon>
        <taxon>Dikarya</taxon>
        <taxon>Ascomycota</taxon>
        <taxon>Pezizomycotina</taxon>
        <taxon>Dothideomycetes</taxon>
        <taxon>Dothideomycetidae</taxon>
        <taxon>Mycosphaerellales</taxon>
        <taxon>Mycosphaerellaceae</taxon>
        <taxon>Dothistroma</taxon>
    </lineage>
</organism>
<dbReference type="InterPro" id="IPR052895">
    <property type="entry name" value="HetReg/Transcr_Mod"/>
</dbReference>
<dbReference type="PANTHER" id="PTHR24148:SF64">
    <property type="entry name" value="HETEROKARYON INCOMPATIBILITY DOMAIN-CONTAINING PROTEIN"/>
    <property type="match status" value="1"/>
</dbReference>
<reference evidence="1 2" key="2">
    <citation type="journal article" date="2012" name="PLoS Pathog.">
        <title>Diverse lifestyles and strategies of plant pathogenesis encoded in the genomes of eighteen Dothideomycetes fungi.</title>
        <authorList>
            <person name="Ohm R.A."/>
            <person name="Feau N."/>
            <person name="Henrissat B."/>
            <person name="Schoch C.L."/>
            <person name="Horwitz B.A."/>
            <person name="Barry K.W."/>
            <person name="Condon B.J."/>
            <person name="Copeland A.C."/>
            <person name="Dhillon B."/>
            <person name="Glaser F."/>
            <person name="Hesse C.N."/>
            <person name="Kosti I."/>
            <person name="LaButti K."/>
            <person name="Lindquist E.A."/>
            <person name="Lucas S."/>
            <person name="Salamov A.A."/>
            <person name="Bradshaw R.E."/>
            <person name="Ciuffetti L."/>
            <person name="Hamelin R.C."/>
            <person name="Kema G.H.J."/>
            <person name="Lawrence C."/>
            <person name="Scott J.A."/>
            <person name="Spatafora J.W."/>
            <person name="Turgeon B.G."/>
            <person name="de Wit P.J.G.M."/>
            <person name="Zhong S."/>
            <person name="Goodwin S.B."/>
            <person name="Grigoriev I.V."/>
        </authorList>
    </citation>
    <scope>NUCLEOTIDE SEQUENCE [LARGE SCALE GENOMIC DNA]</scope>
    <source>
        <strain evidence="2">NZE10 / CBS 128990</strain>
    </source>
</reference>
<name>N1PXR1_DOTSN</name>
<proteinExistence type="predicted"/>
<dbReference type="Pfam" id="PF26639">
    <property type="entry name" value="Het-6_barrel"/>
    <property type="match status" value="1"/>
</dbReference>
<dbReference type="PANTHER" id="PTHR24148">
    <property type="entry name" value="ANKYRIN REPEAT DOMAIN-CONTAINING PROTEIN 39 HOMOLOG-RELATED"/>
    <property type="match status" value="1"/>
</dbReference>